<proteinExistence type="predicted"/>
<keyword evidence="2" id="KW-1185">Reference proteome</keyword>
<name>A0A0D2Q1B6_HYPSF</name>
<dbReference type="OrthoDB" id="2836601at2759"/>
<dbReference type="EMBL" id="KN817532">
    <property type="protein sequence ID" value="KJA25325.1"/>
    <property type="molecule type" value="Genomic_DNA"/>
</dbReference>
<gene>
    <name evidence="1" type="ORF">HYPSUDRAFT_64904</name>
</gene>
<sequence length="403" mass="44848">MSHPSKPKPIAYADAVKTFNAADVQDDINDACGKLATAMSTLMQKFDSITRQMHTIDLLRLSAPLKPRWDSVRQDLAEILWQFRTNSSVISGRLKLFYTEVLPLAARTVDGRSGGSSCQIENIQVLKSFMTLSAEHAASTMTLAERIFRLSAQLIAFMTEFTNFAARHAASGQKEMCDLAQRLSELDSYIQRLVANYHVANIQGANSIPPPSLFSTVIKCECCMYSKYCSDFSQTRETSNADVTHLAFTASRLVSSAGHTTGRSRITRKPIILDGELINIGRAYEHTDKKRSEVAHAQYNSQLRQDRVNPLATAQTMFSAFLLDQMLTSECGLGIFMAIWDRLRTDCSEIYHWVKNPQIAVPVAILCYRESKSTLYGPLATSLDVFATAIDPSVQSAERRGPH</sequence>
<dbReference type="AlphaFoldDB" id="A0A0D2Q1B6"/>
<reference evidence="2" key="1">
    <citation type="submission" date="2014-04" db="EMBL/GenBank/DDBJ databases">
        <title>Evolutionary Origins and Diversification of the Mycorrhizal Mutualists.</title>
        <authorList>
            <consortium name="DOE Joint Genome Institute"/>
            <consortium name="Mycorrhizal Genomics Consortium"/>
            <person name="Kohler A."/>
            <person name="Kuo A."/>
            <person name="Nagy L.G."/>
            <person name="Floudas D."/>
            <person name="Copeland A."/>
            <person name="Barry K.W."/>
            <person name="Cichocki N."/>
            <person name="Veneault-Fourrey C."/>
            <person name="LaButti K."/>
            <person name="Lindquist E.A."/>
            <person name="Lipzen A."/>
            <person name="Lundell T."/>
            <person name="Morin E."/>
            <person name="Murat C."/>
            <person name="Riley R."/>
            <person name="Ohm R."/>
            <person name="Sun H."/>
            <person name="Tunlid A."/>
            <person name="Henrissat B."/>
            <person name="Grigoriev I.V."/>
            <person name="Hibbett D.S."/>
            <person name="Martin F."/>
        </authorList>
    </citation>
    <scope>NUCLEOTIDE SEQUENCE [LARGE SCALE GENOMIC DNA]</scope>
    <source>
        <strain evidence="2">FD-334 SS-4</strain>
    </source>
</reference>
<evidence type="ECO:0000313" key="2">
    <source>
        <dbReference type="Proteomes" id="UP000054270"/>
    </source>
</evidence>
<accession>A0A0D2Q1B6</accession>
<dbReference type="OMA" id="CKSEVTH"/>
<organism evidence="1 2">
    <name type="scientific">Hypholoma sublateritium (strain FD-334 SS-4)</name>
    <dbReference type="NCBI Taxonomy" id="945553"/>
    <lineage>
        <taxon>Eukaryota</taxon>
        <taxon>Fungi</taxon>
        <taxon>Dikarya</taxon>
        <taxon>Basidiomycota</taxon>
        <taxon>Agaricomycotina</taxon>
        <taxon>Agaricomycetes</taxon>
        <taxon>Agaricomycetidae</taxon>
        <taxon>Agaricales</taxon>
        <taxon>Agaricineae</taxon>
        <taxon>Strophariaceae</taxon>
        <taxon>Hypholoma</taxon>
    </lineage>
</organism>
<evidence type="ECO:0000313" key="1">
    <source>
        <dbReference type="EMBL" id="KJA25325.1"/>
    </source>
</evidence>
<dbReference type="Proteomes" id="UP000054270">
    <property type="component" value="Unassembled WGS sequence"/>
</dbReference>
<protein>
    <submittedName>
        <fullName evidence="1">Uncharacterized protein</fullName>
    </submittedName>
</protein>